<sequence>MGMVSDWISDAVMHLLGKTKELAAGIVGRVLATFGLTTVTFSSVLPDLKAFISQYTGGLSPETLNLLGYLEVGTVMSMILSALTVRLAWKVFIVPKAIADQLPGAS</sequence>
<dbReference type="RefSeq" id="WP_341725584.1">
    <property type="nucleotide sequence ID" value="NZ_JBBWWT010000003.1"/>
</dbReference>
<protein>
    <submittedName>
        <fullName evidence="2">DUF2523 family protein</fullName>
    </submittedName>
</protein>
<keyword evidence="1" id="KW-0472">Membrane</keyword>
<keyword evidence="3" id="KW-1185">Reference proteome</keyword>
<evidence type="ECO:0000313" key="3">
    <source>
        <dbReference type="Proteomes" id="UP001459204"/>
    </source>
</evidence>
<accession>A0ABU9IZJ1</accession>
<dbReference type="InterPro" id="IPR019670">
    <property type="entry name" value="DUF2523"/>
</dbReference>
<dbReference type="EMBL" id="JBBWWT010000003">
    <property type="protein sequence ID" value="MEL1264401.1"/>
    <property type="molecule type" value="Genomic_DNA"/>
</dbReference>
<evidence type="ECO:0000256" key="1">
    <source>
        <dbReference type="SAM" id="Phobius"/>
    </source>
</evidence>
<feature type="transmembrane region" description="Helical" evidence="1">
    <location>
        <begin position="66"/>
        <end position="89"/>
    </location>
</feature>
<reference evidence="2 3" key="1">
    <citation type="submission" date="2024-04" db="EMBL/GenBank/DDBJ databases">
        <title>Draft genome sequence of Pseudoxanthomonas putridarboris WD12.</title>
        <authorList>
            <person name="Oh J."/>
        </authorList>
    </citation>
    <scope>NUCLEOTIDE SEQUENCE [LARGE SCALE GENOMIC DNA]</scope>
    <source>
        <strain evidence="2 3">WD12</strain>
    </source>
</reference>
<gene>
    <name evidence="2" type="ORF">AAD027_08465</name>
</gene>
<comment type="caution">
    <text evidence="2">The sequence shown here is derived from an EMBL/GenBank/DDBJ whole genome shotgun (WGS) entry which is preliminary data.</text>
</comment>
<name>A0ABU9IZJ1_9GAMM</name>
<dbReference type="Pfam" id="PF10734">
    <property type="entry name" value="DUF2523"/>
    <property type="match status" value="1"/>
</dbReference>
<feature type="transmembrane region" description="Helical" evidence="1">
    <location>
        <begin position="22"/>
        <end position="46"/>
    </location>
</feature>
<keyword evidence="1" id="KW-0812">Transmembrane</keyword>
<organism evidence="2 3">
    <name type="scientific">Pseudoxanthomonas putridarboris</name>
    <dbReference type="NCBI Taxonomy" id="752605"/>
    <lineage>
        <taxon>Bacteria</taxon>
        <taxon>Pseudomonadati</taxon>
        <taxon>Pseudomonadota</taxon>
        <taxon>Gammaproteobacteria</taxon>
        <taxon>Lysobacterales</taxon>
        <taxon>Lysobacteraceae</taxon>
        <taxon>Pseudoxanthomonas</taxon>
    </lineage>
</organism>
<proteinExistence type="predicted"/>
<evidence type="ECO:0000313" key="2">
    <source>
        <dbReference type="EMBL" id="MEL1264401.1"/>
    </source>
</evidence>
<dbReference type="Proteomes" id="UP001459204">
    <property type="component" value="Unassembled WGS sequence"/>
</dbReference>
<keyword evidence="1" id="KW-1133">Transmembrane helix</keyword>